<dbReference type="GeneID" id="54555846"/>
<evidence type="ECO:0008006" key="3">
    <source>
        <dbReference type="Google" id="ProtNLM"/>
    </source>
</evidence>
<dbReference type="EMBL" id="ML986491">
    <property type="protein sequence ID" value="KAF2276986.1"/>
    <property type="molecule type" value="Genomic_DNA"/>
</dbReference>
<evidence type="ECO:0000313" key="1">
    <source>
        <dbReference type="EMBL" id="KAF2276986.1"/>
    </source>
</evidence>
<accession>A0A6A6JMV8</accession>
<sequence length="1043" mass="109890">MDVQLSFDLGQVLTMAQNVPASSTVPGISANLSVKNGSTSPSSDPAQTGSVNGYFGHPKHGVFMVYQAGTEQGSNQNYAYFAISSQVPFNLTQLQVRLELNKTANAGGVVVAVESSIRDDFTSYQTVGTLSPSPLTPVLSSTTVPLALYVPVGLTYLRLRATSTVGGDNTSGLAYSNLVLSGSLVSALGSGLTSPAPIDPQTTQAPSTTGSFIIGYDLAHTADFAQRVGVIGVATHGVASILGTNAPTPTDAEVEQHAPFSSVGVSDDGQKAFRLFNFGTQRGASQNYLWALVSNKLPLIIQGIALSFTPSVAGSSAISLAAATMDGPESGVTIISPNTLALAVEASVTADFQNPVTLGSVSTSFGSGPTSTVVETTALLPRGSSFIRLRAMTPTPTGNATDHIAFTSISINCAPVQDAWQQVGAGPVRGVLTYSNMLFSVSDADGTIWQYSGQPDSWTRIGDAADQFVGCDGGLYSLSNSEAAGASSAIKQWNQLNGQWDDIGPTTPEWKLNYLLTGFNTLFGVDGTNGLWICVGPTAWVRLGGPFSKVVATDQYCFAMASDDDQQLVQMLPVQGSTQWTTIGGPSGMSSLLAAGNALYALDGKGAVFRWSGQGTAWTLIDQGPFQRLALDGDSVGLLGITADGLAVLQLVGDGSGSGSGSGGGPLLRWDFMGQNMTTLCANRLWVAGVRDGGVFLYFRPQQQESGGGARPTMTALSVSAAPAPAPAPPSAQPPQLGLNWIFRYHTADLIFAGYDGTINVTLRAGDKSVSTALPAQHYVRNETTVVGLVITGLPPGDVAPLSTLSLIGINSFNPWYTDHWTVETMEAWDLESNTMYEFPIRGDVPALELNAGRDTRPLVVAPSLTTTVPRPPTYGRVLIWKFLGLKSAVGHASITLPDPDGGPDLYISWWPSNADRKYLPFVRLTYTAPANNNQTWENDSTWERSDPEFVLPVFGLDGSAVKNWWKGFNVPGATWNAASMNCSTVVYLALLNGGVIPEDLKGRLAYLGPWTPNLIMELTMALVTKKYPAWATTGPFGPNTTF</sequence>
<evidence type="ECO:0000313" key="2">
    <source>
        <dbReference type="Proteomes" id="UP000800097"/>
    </source>
</evidence>
<gene>
    <name evidence="1" type="ORF">EI97DRAFT_500637</name>
</gene>
<dbReference type="AlphaFoldDB" id="A0A6A6JMV8"/>
<dbReference type="Proteomes" id="UP000800097">
    <property type="component" value="Unassembled WGS sequence"/>
</dbReference>
<protein>
    <recommendedName>
        <fullName evidence="3">Fucose-specific lectin</fullName>
    </recommendedName>
</protein>
<name>A0A6A6JMV8_WESOR</name>
<proteinExistence type="predicted"/>
<reference evidence="1" key="1">
    <citation type="journal article" date="2020" name="Stud. Mycol.">
        <title>101 Dothideomycetes genomes: a test case for predicting lifestyles and emergence of pathogens.</title>
        <authorList>
            <person name="Haridas S."/>
            <person name="Albert R."/>
            <person name="Binder M."/>
            <person name="Bloem J."/>
            <person name="Labutti K."/>
            <person name="Salamov A."/>
            <person name="Andreopoulos B."/>
            <person name="Baker S."/>
            <person name="Barry K."/>
            <person name="Bills G."/>
            <person name="Bluhm B."/>
            <person name="Cannon C."/>
            <person name="Castanera R."/>
            <person name="Culley D."/>
            <person name="Daum C."/>
            <person name="Ezra D."/>
            <person name="Gonzalez J."/>
            <person name="Henrissat B."/>
            <person name="Kuo A."/>
            <person name="Liang C."/>
            <person name="Lipzen A."/>
            <person name="Lutzoni F."/>
            <person name="Magnuson J."/>
            <person name="Mondo S."/>
            <person name="Nolan M."/>
            <person name="Ohm R."/>
            <person name="Pangilinan J."/>
            <person name="Park H.-J."/>
            <person name="Ramirez L."/>
            <person name="Alfaro M."/>
            <person name="Sun H."/>
            <person name="Tritt A."/>
            <person name="Yoshinaga Y."/>
            <person name="Zwiers L.-H."/>
            <person name="Turgeon B."/>
            <person name="Goodwin S."/>
            <person name="Spatafora J."/>
            <person name="Crous P."/>
            <person name="Grigoriev I."/>
        </authorList>
    </citation>
    <scope>NUCLEOTIDE SEQUENCE</scope>
    <source>
        <strain evidence="1">CBS 379.55</strain>
    </source>
</reference>
<organism evidence="1 2">
    <name type="scientific">Westerdykella ornata</name>
    <dbReference type="NCBI Taxonomy" id="318751"/>
    <lineage>
        <taxon>Eukaryota</taxon>
        <taxon>Fungi</taxon>
        <taxon>Dikarya</taxon>
        <taxon>Ascomycota</taxon>
        <taxon>Pezizomycotina</taxon>
        <taxon>Dothideomycetes</taxon>
        <taxon>Pleosporomycetidae</taxon>
        <taxon>Pleosporales</taxon>
        <taxon>Sporormiaceae</taxon>
        <taxon>Westerdykella</taxon>
    </lineage>
</organism>
<dbReference type="RefSeq" id="XP_033654525.1">
    <property type="nucleotide sequence ID" value="XM_033802671.1"/>
</dbReference>
<dbReference type="OrthoDB" id="6140501at2759"/>
<keyword evidence="2" id="KW-1185">Reference proteome</keyword>